<keyword evidence="6" id="KW-1185">Reference proteome</keyword>
<evidence type="ECO:0000313" key="5">
    <source>
        <dbReference type="EMBL" id="UPM56377.1"/>
    </source>
</evidence>
<dbReference type="PANTHER" id="PTHR32114:SF2">
    <property type="entry name" value="ABC TRANSPORTER ABCH.3"/>
    <property type="match status" value="1"/>
</dbReference>
<comment type="subunit">
    <text evidence="2">Heterodimer of SbcC and SbcD.</text>
</comment>
<dbReference type="EMBL" id="CP096034">
    <property type="protein sequence ID" value="UPM56377.1"/>
    <property type="molecule type" value="Genomic_DNA"/>
</dbReference>
<proteinExistence type="inferred from homology"/>
<evidence type="ECO:0000313" key="6">
    <source>
        <dbReference type="Proteomes" id="UP000830639"/>
    </source>
</evidence>
<feature type="coiled-coil region" evidence="4">
    <location>
        <begin position="215"/>
        <end position="249"/>
    </location>
</feature>
<gene>
    <name evidence="5" type="ORF">MY490_11295</name>
</gene>
<evidence type="ECO:0000256" key="4">
    <source>
        <dbReference type="SAM" id="Coils"/>
    </source>
</evidence>
<name>A0ABY4JSB6_9BACI</name>
<keyword evidence="4" id="KW-0175">Coiled coil</keyword>
<evidence type="ECO:0000256" key="1">
    <source>
        <dbReference type="ARBA" id="ARBA00006930"/>
    </source>
</evidence>
<evidence type="ECO:0000256" key="3">
    <source>
        <dbReference type="ARBA" id="ARBA00013368"/>
    </source>
</evidence>
<organism evidence="5 6">
    <name type="scientific">Gottfriedia acidiceleris</name>
    <dbReference type="NCBI Taxonomy" id="371036"/>
    <lineage>
        <taxon>Bacteria</taxon>
        <taxon>Bacillati</taxon>
        <taxon>Bacillota</taxon>
        <taxon>Bacilli</taxon>
        <taxon>Bacillales</taxon>
        <taxon>Bacillaceae</taxon>
        <taxon>Gottfriedia</taxon>
    </lineage>
</organism>
<accession>A0ABY4JSB6</accession>
<dbReference type="PANTHER" id="PTHR32114">
    <property type="entry name" value="ABC TRANSPORTER ABCH.3"/>
    <property type="match status" value="1"/>
</dbReference>
<feature type="coiled-coil region" evidence="4">
    <location>
        <begin position="468"/>
        <end position="495"/>
    </location>
</feature>
<dbReference type="Proteomes" id="UP000830639">
    <property type="component" value="Chromosome"/>
</dbReference>
<dbReference type="Gene3D" id="3.40.50.300">
    <property type="entry name" value="P-loop containing nucleotide triphosphate hydrolases"/>
    <property type="match status" value="2"/>
</dbReference>
<protein>
    <recommendedName>
        <fullName evidence="3">Nuclease SbcCD subunit C</fullName>
    </recommendedName>
</protein>
<dbReference type="RefSeq" id="WP_248269281.1">
    <property type="nucleotide sequence ID" value="NZ_CP096034.1"/>
</dbReference>
<evidence type="ECO:0000256" key="2">
    <source>
        <dbReference type="ARBA" id="ARBA00011322"/>
    </source>
</evidence>
<reference evidence="5 6" key="1">
    <citation type="submission" date="2022-04" db="EMBL/GenBank/DDBJ databases">
        <title>Mechanism of arsenic methylation and mitigation arsenic toxicity by Bacillus sp. LH14 from an Arsenic-Contaminated Paddy Soil.</title>
        <authorList>
            <person name="Wang D."/>
        </authorList>
    </citation>
    <scope>NUCLEOTIDE SEQUENCE [LARGE SCALE GENOMIC DNA]</scope>
    <source>
        <strain evidence="5 6">LH14</strain>
    </source>
</reference>
<comment type="similarity">
    <text evidence="1">Belongs to the SMC family. SbcC subfamily.</text>
</comment>
<dbReference type="InterPro" id="IPR027417">
    <property type="entry name" value="P-loop_NTPase"/>
</dbReference>
<sequence length="879" mass="103578">MNRFLIDKVKIQNFRGYVEQEFDFRAGGQSKQGIIILGGSNGYGKTTLIDSIEWCFTGTIKRLRKNFIQRNENTLEMQRGLLRNTKVAKNAEIFVIVEGTFNKKPFTLKRTFNQMEEGKGLSPQNTSFEIVYDGVSIQGKNIDDLLKIPLSNRFYDRYHCSYEKNIYIYEKNRHDLYKMFSSFFGGLEEVEAIINNLDGYKYGEGKKRIQYFGLINELSSQVKNLTIENENLQLKYKEAQRESKETSKKKHINNRFIELFYNPVRIFEGEMKTEEIREHFEDLEQMYNTTKSHLDKFEKINDVLIYSSIQKQCELFYEYLNKSVKLEEFKKYVLIPFQKNKENIVLAQKYYVQHGNVNENIRRINEFIDRSHNIGASNSSQMFYFTEFEEKIFKGKILPHSSLLKKFTEKQNDINKQLDHYRDTRSPITKSLIAIVDNLNGYDKLRYKYACPLCGSREKFHQHSTDLGAQARKLLGQLDEERASLQNEYNLLQEKIILNINEYKNSLMGESYKKLDELKQLIRYFDTIDDLKLVCDRFNFNIYTVNEMDLIDYVEQIENELGNISINEDIEYGIIQRLTTQTNVIKGVPSLIKKENFMDKEEYFILSNEQKKESINSLIKFYNKQLEKMKEIKLVQDLEKIDPQSVSIRIDIFNEFKNELETKQKFTQAGILLNTIKKDLEENEKNLFDKIVKLDQLKKIRANIISVKNEYDRKVAEQINIPLKKVYRKLNRHTNIEVINLNKAGKRTQKVNLSAKVSDKKLHISNILSAGQLSIVSLSIFLTIALGQKEEPFKCYFMDDPIQTMDDVNILSLVDLLRVELSQDINDSNHFMDQLFITTCNVDFEKLLSHKMRSFDVNVTHFHFTSYGEYKQIKELHEI</sequence>
<dbReference type="SUPFAM" id="SSF52540">
    <property type="entry name" value="P-loop containing nucleoside triphosphate hydrolases"/>
    <property type="match status" value="2"/>
</dbReference>